<gene>
    <name evidence="1" type="ORF">DB32_001534</name>
</gene>
<accession>A0A0F6YH34</accession>
<dbReference type="EMBL" id="CP011125">
    <property type="protein sequence ID" value="AKF04385.1"/>
    <property type="molecule type" value="Genomic_DNA"/>
</dbReference>
<keyword evidence="2" id="KW-1185">Reference proteome</keyword>
<evidence type="ECO:0000313" key="1">
    <source>
        <dbReference type="EMBL" id="AKF04385.1"/>
    </source>
</evidence>
<sequence>MLRVVVLGASSLAEVCARAIAEARSGWDVVQVRDEARDAGPRRPADVALAAIELRDEAAADALLARAPAWIAGIQQRGGGRLVLVLAAPHHALAAVRARAATLRSTLRAVRVAVHTLVLLTSEWIDTAITERIGRLIVLLTDGQLEEITVRGSR</sequence>
<evidence type="ECO:0000313" key="2">
    <source>
        <dbReference type="Proteomes" id="UP000034883"/>
    </source>
</evidence>
<name>A0A0F6YH34_9BACT</name>
<protein>
    <submittedName>
        <fullName evidence="1">Uncharacterized protein</fullName>
    </submittedName>
</protein>
<dbReference type="STRING" id="927083.DB32_001534"/>
<dbReference type="AlphaFoldDB" id="A0A0F6YH34"/>
<dbReference type="KEGG" id="samy:DB32_001534"/>
<dbReference type="Proteomes" id="UP000034883">
    <property type="component" value="Chromosome"/>
</dbReference>
<organism evidence="1 2">
    <name type="scientific">Sandaracinus amylolyticus</name>
    <dbReference type="NCBI Taxonomy" id="927083"/>
    <lineage>
        <taxon>Bacteria</taxon>
        <taxon>Pseudomonadati</taxon>
        <taxon>Myxococcota</taxon>
        <taxon>Polyangia</taxon>
        <taxon>Polyangiales</taxon>
        <taxon>Sandaracinaceae</taxon>
        <taxon>Sandaracinus</taxon>
    </lineage>
</organism>
<proteinExistence type="predicted"/>
<dbReference type="RefSeq" id="WP_053231735.1">
    <property type="nucleotide sequence ID" value="NZ_CP011125.1"/>
</dbReference>
<reference evidence="1 2" key="1">
    <citation type="submission" date="2015-03" db="EMBL/GenBank/DDBJ databases">
        <title>Genome assembly of Sandaracinus amylolyticus DSM 53668.</title>
        <authorList>
            <person name="Sharma G."/>
            <person name="Subramanian S."/>
        </authorList>
    </citation>
    <scope>NUCLEOTIDE SEQUENCE [LARGE SCALE GENOMIC DNA]</scope>
    <source>
        <strain evidence="1 2">DSM 53668</strain>
    </source>
</reference>